<evidence type="ECO:0000313" key="13">
    <source>
        <dbReference type="EMBL" id="SKC41197.1"/>
    </source>
</evidence>
<keyword evidence="14" id="KW-1185">Reference proteome</keyword>
<dbReference type="EMBL" id="FUZP01000001">
    <property type="protein sequence ID" value="SKC41197.1"/>
    <property type="molecule type" value="Genomic_DNA"/>
</dbReference>
<evidence type="ECO:0000256" key="6">
    <source>
        <dbReference type="ARBA" id="ARBA00022857"/>
    </source>
</evidence>
<comment type="cofactor">
    <cofactor evidence="1 9">
        <name>FAD</name>
        <dbReference type="ChEBI" id="CHEBI:57692"/>
    </cofactor>
</comment>
<dbReference type="InterPro" id="IPR021163">
    <property type="entry name" value="Ferredox_Rdtase_adrenod"/>
</dbReference>
<evidence type="ECO:0000313" key="14">
    <source>
        <dbReference type="Proteomes" id="UP000190857"/>
    </source>
</evidence>
<evidence type="ECO:0000256" key="9">
    <source>
        <dbReference type="PIRSR" id="PIRSR000362-1"/>
    </source>
</evidence>
<feature type="binding site" evidence="9">
    <location>
        <position position="37"/>
    </location>
    <ligand>
        <name>FAD</name>
        <dbReference type="ChEBI" id="CHEBI:57692"/>
    </ligand>
</feature>
<evidence type="ECO:0000259" key="12">
    <source>
        <dbReference type="Pfam" id="PF07992"/>
    </source>
</evidence>
<proteinExistence type="inferred from homology"/>
<dbReference type="EC" id="1.18.1.2" evidence="3"/>
<dbReference type="Pfam" id="PF07992">
    <property type="entry name" value="Pyr_redox_2"/>
    <property type="match status" value="1"/>
</dbReference>
<evidence type="ECO:0000256" key="8">
    <source>
        <dbReference type="ARBA" id="ARBA00047776"/>
    </source>
</evidence>
<protein>
    <recommendedName>
        <fullName evidence="3">ferredoxin--NADP(+) reductase</fullName>
        <ecNumber evidence="3">1.18.1.2</ecNumber>
    </recommendedName>
</protein>
<feature type="region of interest" description="Disordered" evidence="11">
    <location>
        <begin position="446"/>
        <end position="523"/>
    </location>
</feature>
<feature type="binding site" evidence="9">
    <location>
        <position position="14"/>
    </location>
    <ligand>
        <name>FAD</name>
        <dbReference type="ChEBI" id="CHEBI:57692"/>
    </ligand>
</feature>
<feature type="binding site" evidence="9">
    <location>
        <position position="45"/>
    </location>
    <ligand>
        <name>FAD</name>
        <dbReference type="ChEBI" id="CHEBI:57692"/>
    </ligand>
</feature>
<dbReference type="PIRSF" id="PIRSF000362">
    <property type="entry name" value="FNR"/>
    <property type="match status" value="1"/>
</dbReference>
<dbReference type="SUPFAM" id="SSF51971">
    <property type="entry name" value="Nucleotide-binding domain"/>
    <property type="match status" value="2"/>
</dbReference>
<evidence type="ECO:0000256" key="3">
    <source>
        <dbReference type="ARBA" id="ARBA00013223"/>
    </source>
</evidence>
<evidence type="ECO:0000256" key="2">
    <source>
        <dbReference type="ARBA" id="ARBA00008312"/>
    </source>
</evidence>
<feature type="domain" description="FAD/NAD(P)-binding" evidence="12">
    <location>
        <begin position="5"/>
        <end position="168"/>
    </location>
</feature>
<dbReference type="InterPro" id="IPR036188">
    <property type="entry name" value="FAD/NAD-bd_sf"/>
</dbReference>
<comment type="catalytic activity">
    <reaction evidence="8">
        <text>2 reduced [2Fe-2S]-[ferredoxin] + NADP(+) + H(+) = 2 oxidized [2Fe-2S]-[ferredoxin] + NADPH</text>
        <dbReference type="Rhea" id="RHEA:20125"/>
        <dbReference type="Rhea" id="RHEA-COMP:10000"/>
        <dbReference type="Rhea" id="RHEA-COMP:10001"/>
        <dbReference type="ChEBI" id="CHEBI:15378"/>
        <dbReference type="ChEBI" id="CHEBI:33737"/>
        <dbReference type="ChEBI" id="CHEBI:33738"/>
        <dbReference type="ChEBI" id="CHEBI:57783"/>
        <dbReference type="ChEBI" id="CHEBI:58349"/>
        <dbReference type="EC" id="1.18.1.2"/>
    </reaction>
</comment>
<name>A0A1T5IPV6_9MICO</name>
<evidence type="ECO:0000256" key="4">
    <source>
        <dbReference type="ARBA" id="ARBA00022630"/>
    </source>
</evidence>
<accession>A0A1T5IPV6</accession>
<dbReference type="STRING" id="123320.SAMN06309945_0706"/>
<dbReference type="PRINTS" id="PR00419">
    <property type="entry name" value="ADXRDTASE"/>
</dbReference>
<evidence type="ECO:0000256" key="5">
    <source>
        <dbReference type="ARBA" id="ARBA00022827"/>
    </source>
</evidence>
<evidence type="ECO:0000256" key="11">
    <source>
        <dbReference type="SAM" id="MobiDB-lite"/>
    </source>
</evidence>
<evidence type="ECO:0000256" key="7">
    <source>
        <dbReference type="ARBA" id="ARBA00023002"/>
    </source>
</evidence>
<evidence type="ECO:0000256" key="1">
    <source>
        <dbReference type="ARBA" id="ARBA00001974"/>
    </source>
</evidence>
<sequence>MTKLRLAIVGAGPAGIYAADILLKSERKFDVSIDLFEQLPAPYGLVRYGVAPDHPRIKGIITALRDVLDRGDIRIFGNVHFGTDITLDDLKKHYNAVIFSTGAVRDADLDIPGIDLDGSYGAADFVSWFDGHPDVPRTWPLEAESVAVIGNGNVALDVSRILAKHAEDLLTTEIPANVYEGLKKSPVTDVHVFGRRGPAQVKFTPLELRELGELRDVDMIVYDEDFDYDEASKTAVASNKQVMVIDRVLQKWRERETGQASRRLHLHFFAKPLEVVGDENGRVQAFRYERTRPDGQGGVEGTGEIREVPIQAIYRAVGYFGSPIDGVPFDDKHGVIPNHEGKVLSGDDNDLLHGVYATGWIKRGPVGLIGHTKSDAMETVSHVINDQASWWSPEDPSEESIPALLTERGVRFTDLDGWHNLDQHEMALGEPEGRVRVKVVARGEMVNVSRGEDEPLTDSDINGPAPKHASATPADASPKSDNGQAPRHAAPQTGAGAGDSAFEGGSEPAKPTASQPVSLSDLD</sequence>
<reference evidence="13 14" key="1">
    <citation type="submission" date="2017-02" db="EMBL/GenBank/DDBJ databases">
        <authorList>
            <person name="Peterson S.W."/>
        </authorList>
    </citation>
    <scope>NUCLEOTIDE SEQUENCE [LARGE SCALE GENOMIC DNA]</scope>
    <source>
        <strain evidence="13 14">VKM Ac-2059</strain>
    </source>
</reference>
<dbReference type="PANTHER" id="PTHR48467">
    <property type="entry name" value="GLUTAMATE SYNTHASE 1 [NADH], CHLOROPLASTIC-LIKE"/>
    <property type="match status" value="1"/>
</dbReference>
<keyword evidence="4" id="KW-0285">Flavoprotein</keyword>
<dbReference type="Gene3D" id="3.40.50.720">
    <property type="entry name" value="NAD(P)-binding Rossmann-like Domain"/>
    <property type="match status" value="1"/>
</dbReference>
<evidence type="ECO:0000256" key="10">
    <source>
        <dbReference type="PIRSR" id="PIRSR000362-2"/>
    </source>
</evidence>
<dbReference type="Proteomes" id="UP000190857">
    <property type="component" value="Unassembled WGS sequence"/>
</dbReference>
<comment type="similarity">
    <text evidence="2">Belongs to the ferredoxin--NADP reductase type 1 family.</text>
</comment>
<feature type="binding site" evidence="9">
    <location>
        <position position="360"/>
    </location>
    <ligand>
        <name>FAD</name>
        <dbReference type="ChEBI" id="CHEBI:57692"/>
    </ligand>
</feature>
<keyword evidence="7" id="KW-0560">Oxidoreductase</keyword>
<dbReference type="Gene3D" id="3.50.50.60">
    <property type="entry name" value="FAD/NAD(P)-binding domain"/>
    <property type="match status" value="1"/>
</dbReference>
<dbReference type="PANTHER" id="PTHR48467:SF1">
    <property type="entry name" value="GLUTAMATE SYNTHASE 1 [NADH], CHLOROPLASTIC-LIKE"/>
    <property type="match status" value="1"/>
</dbReference>
<feature type="binding site" evidence="10">
    <location>
        <begin position="151"/>
        <end position="154"/>
    </location>
    <ligand>
        <name>NADP(+)</name>
        <dbReference type="ChEBI" id="CHEBI:58349"/>
    </ligand>
</feature>
<feature type="binding site" evidence="10">
    <location>
        <position position="367"/>
    </location>
    <ligand>
        <name>NADP(+)</name>
        <dbReference type="ChEBI" id="CHEBI:58349"/>
    </ligand>
</feature>
<dbReference type="AlphaFoldDB" id="A0A1T5IPV6"/>
<dbReference type="InterPro" id="IPR023753">
    <property type="entry name" value="FAD/NAD-binding_dom"/>
</dbReference>
<feature type="binding site" evidence="10">
    <location>
        <position position="207"/>
    </location>
    <ligand>
        <name>NADP(+)</name>
        <dbReference type="ChEBI" id="CHEBI:58349"/>
    </ligand>
</feature>
<feature type="binding site" evidence="10">
    <location>
        <begin position="195"/>
        <end position="196"/>
    </location>
    <ligand>
        <name>NADP(+)</name>
        <dbReference type="ChEBI" id="CHEBI:58349"/>
    </ligand>
</feature>
<dbReference type="InterPro" id="IPR055275">
    <property type="entry name" value="Ferredox_Rdtase"/>
</dbReference>
<keyword evidence="6 10" id="KW-0521">NADP</keyword>
<keyword evidence="5 9" id="KW-0274">FAD</keyword>
<feature type="compositionally biased region" description="Polar residues" evidence="11">
    <location>
        <begin position="512"/>
        <end position="523"/>
    </location>
</feature>
<dbReference type="RefSeq" id="WP_234990956.1">
    <property type="nucleotide sequence ID" value="NZ_FUZP01000001.1"/>
</dbReference>
<dbReference type="GO" id="GO:0004324">
    <property type="term" value="F:ferredoxin-NADP+ reductase activity"/>
    <property type="evidence" value="ECO:0007669"/>
    <property type="project" value="UniProtKB-EC"/>
</dbReference>
<feature type="binding site" evidence="9">
    <location>
        <begin position="367"/>
        <end position="369"/>
    </location>
    <ligand>
        <name>FAD</name>
        <dbReference type="ChEBI" id="CHEBI:57692"/>
    </ligand>
</feature>
<gene>
    <name evidence="13" type="ORF">SAMN06309945_0706</name>
</gene>
<organism evidence="13 14">
    <name type="scientific">Okibacterium fritillariae</name>
    <dbReference type="NCBI Taxonomy" id="123320"/>
    <lineage>
        <taxon>Bacteria</taxon>
        <taxon>Bacillati</taxon>
        <taxon>Actinomycetota</taxon>
        <taxon>Actinomycetes</taxon>
        <taxon>Micrococcales</taxon>
        <taxon>Microbacteriaceae</taxon>
        <taxon>Okibacterium</taxon>
    </lineage>
</organism>